<feature type="compositionally biased region" description="Low complexity" evidence="1">
    <location>
        <begin position="41"/>
        <end position="50"/>
    </location>
</feature>
<organism evidence="2 3">
    <name type="scientific">Pengzhenrongella frigida</name>
    <dbReference type="NCBI Taxonomy" id="1259133"/>
    <lineage>
        <taxon>Bacteria</taxon>
        <taxon>Bacillati</taxon>
        <taxon>Actinomycetota</taxon>
        <taxon>Actinomycetes</taxon>
        <taxon>Micrococcales</taxon>
        <taxon>Pengzhenrongella</taxon>
    </lineage>
</organism>
<protein>
    <submittedName>
        <fullName evidence="2">Uncharacterized protein</fullName>
    </submittedName>
</protein>
<gene>
    <name evidence="2" type="ORF">EUA98_18615</name>
</gene>
<feature type="compositionally biased region" description="Basic and acidic residues" evidence="1">
    <location>
        <begin position="1"/>
        <end position="31"/>
    </location>
</feature>
<keyword evidence="3" id="KW-1185">Reference proteome</keyword>
<evidence type="ECO:0000313" key="3">
    <source>
        <dbReference type="Proteomes" id="UP000293764"/>
    </source>
</evidence>
<proteinExistence type="predicted"/>
<dbReference type="EMBL" id="SDWW01000072">
    <property type="protein sequence ID" value="RYV49465.1"/>
    <property type="molecule type" value="Genomic_DNA"/>
</dbReference>
<accession>A0A4Q5MVE2</accession>
<feature type="region of interest" description="Disordered" evidence="1">
    <location>
        <begin position="1"/>
        <end position="87"/>
    </location>
</feature>
<comment type="caution">
    <text evidence="2">The sequence shown here is derived from an EMBL/GenBank/DDBJ whole genome shotgun (WGS) entry which is preliminary data.</text>
</comment>
<dbReference type="Proteomes" id="UP000293764">
    <property type="component" value="Unassembled WGS sequence"/>
</dbReference>
<dbReference type="AlphaFoldDB" id="A0A4Q5MVE2"/>
<evidence type="ECO:0000313" key="2">
    <source>
        <dbReference type="EMBL" id="RYV49465.1"/>
    </source>
</evidence>
<reference evidence="2 3" key="1">
    <citation type="submission" date="2019-01" db="EMBL/GenBank/DDBJ databases">
        <title>Novel species of Cellulomonas.</title>
        <authorList>
            <person name="Liu Q."/>
            <person name="Xin Y.-H."/>
        </authorList>
    </citation>
    <scope>NUCLEOTIDE SEQUENCE [LARGE SCALE GENOMIC DNA]</scope>
    <source>
        <strain evidence="2 3">HLT2-17</strain>
    </source>
</reference>
<evidence type="ECO:0000256" key="1">
    <source>
        <dbReference type="SAM" id="MobiDB-lite"/>
    </source>
</evidence>
<sequence>MTHVESELRTPTDRQRPDRDARCAPRPDLVRPHRPARARRAAGAPARGPLRGAGGRVRRDAGNGVPPPTAGADGARDVEARGRPGRP</sequence>
<feature type="compositionally biased region" description="Basic and acidic residues" evidence="1">
    <location>
        <begin position="74"/>
        <end position="87"/>
    </location>
</feature>
<name>A0A4Q5MVE2_9MICO</name>